<evidence type="ECO:0000313" key="5">
    <source>
        <dbReference type="EMBL" id="RHF90395.1"/>
    </source>
</evidence>
<sequence length="317" mass="36140">MTLKKKIGWTAGILLVLIVGICIGGSLYLIDFSLRPENRGKNMEESEAFMRTEYPQIVPWLDSLQQHHALRDTFITAPDGIRMHAFYARASRPTRRTAIIVHGYTDNAIRMFHIGYLYNQSLDYNILLPDLRYTGLTEGDAIQMGWLDRKDVLQWIDTAPALFGDSLKAVVHGISMGAATTMMVSGEKTPEYITCFVEDCGYTSVWDQFSKELKGLFGLPPFPLLYTASWICQLQNGWNFQEASALSQVARCTKPMLFIHGDNDDFVPTWMVHKVYAAKPSPKEIWITEGVDHAHSYKLYPDEYTEKVKAFTDKYVR</sequence>
<proteinExistence type="predicted"/>
<name>A0A3E4MNN3_9BACT</name>
<gene>
    <name evidence="5" type="ORF">DW653_09460</name>
    <name evidence="4" type="ORF">DWY14_14665</name>
    <name evidence="3" type="ORF">DXD04_15325</name>
</gene>
<dbReference type="GO" id="GO:0006508">
    <property type="term" value="P:proteolysis"/>
    <property type="evidence" value="ECO:0007669"/>
    <property type="project" value="InterPro"/>
</dbReference>
<feature type="transmembrane region" description="Helical" evidence="1">
    <location>
        <begin position="7"/>
        <end position="30"/>
    </location>
</feature>
<evidence type="ECO:0000256" key="1">
    <source>
        <dbReference type="SAM" id="Phobius"/>
    </source>
</evidence>
<evidence type="ECO:0000313" key="3">
    <source>
        <dbReference type="EMBL" id="RGK51388.1"/>
    </source>
</evidence>
<dbReference type="InterPro" id="IPR052920">
    <property type="entry name" value="DNA-binding_regulatory"/>
</dbReference>
<dbReference type="Proteomes" id="UP000283485">
    <property type="component" value="Unassembled WGS sequence"/>
</dbReference>
<dbReference type="EMBL" id="QRHQ01000016">
    <property type="protein sequence ID" value="RHF90395.1"/>
    <property type="molecule type" value="Genomic_DNA"/>
</dbReference>
<keyword evidence="3" id="KW-0378">Hydrolase</keyword>
<comment type="caution">
    <text evidence="3">The sequence shown here is derived from an EMBL/GenBank/DDBJ whole genome shotgun (WGS) entry which is preliminary data.</text>
</comment>
<dbReference type="GO" id="GO:0008236">
    <property type="term" value="F:serine-type peptidase activity"/>
    <property type="evidence" value="ECO:0007669"/>
    <property type="project" value="InterPro"/>
</dbReference>
<dbReference type="InterPro" id="IPR001375">
    <property type="entry name" value="Peptidase_S9_cat"/>
</dbReference>
<dbReference type="Gene3D" id="3.40.50.1820">
    <property type="entry name" value="alpha/beta hydrolase"/>
    <property type="match status" value="1"/>
</dbReference>
<protein>
    <submittedName>
        <fullName evidence="3">Alpha/beta hydrolase</fullName>
    </submittedName>
</protein>
<dbReference type="Proteomes" id="UP000260862">
    <property type="component" value="Unassembled WGS sequence"/>
</dbReference>
<keyword evidence="1" id="KW-0472">Membrane</keyword>
<dbReference type="SUPFAM" id="SSF53474">
    <property type="entry name" value="alpha/beta-Hydrolases"/>
    <property type="match status" value="1"/>
</dbReference>
<dbReference type="EMBL" id="QRUY01000044">
    <property type="protein sequence ID" value="RGS03453.1"/>
    <property type="molecule type" value="Genomic_DNA"/>
</dbReference>
<evidence type="ECO:0000313" key="8">
    <source>
        <dbReference type="Proteomes" id="UP000285750"/>
    </source>
</evidence>
<dbReference type="AlphaFoldDB" id="A0A3E4MNN3"/>
<organism evidence="3 6">
    <name type="scientific">Phocaeicola plebeius</name>
    <dbReference type="NCBI Taxonomy" id="310297"/>
    <lineage>
        <taxon>Bacteria</taxon>
        <taxon>Pseudomonadati</taxon>
        <taxon>Bacteroidota</taxon>
        <taxon>Bacteroidia</taxon>
        <taxon>Bacteroidales</taxon>
        <taxon>Bacteroidaceae</taxon>
        <taxon>Phocaeicola</taxon>
    </lineage>
</organism>
<feature type="domain" description="Peptidase S9 prolyl oligopeptidase catalytic" evidence="2">
    <location>
        <begin position="150"/>
        <end position="315"/>
    </location>
</feature>
<keyword evidence="1" id="KW-0812">Transmembrane</keyword>
<dbReference type="Pfam" id="PF00326">
    <property type="entry name" value="Peptidase_S9"/>
    <property type="match status" value="1"/>
</dbReference>
<dbReference type="PANTHER" id="PTHR43358:SF4">
    <property type="entry name" value="ALPHA_BETA HYDROLASE FOLD-1 DOMAIN-CONTAINING PROTEIN"/>
    <property type="match status" value="1"/>
</dbReference>
<evidence type="ECO:0000313" key="4">
    <source>
        <dbReference type="EMBL" id="RGS03453.1"/>
    </source>
</evidence>
<dbReference type="RefSeq" id="WP_117674044.1">
    <property type="nucleotide sequence ID" value="NZ_CABOGR010000043.1"/>
</dbReference>
<accession>A0A3E4MNN3</accession>
<evidence type="ECO:0000313" key="7">
    <source>
        <dbReference type="Proteomes" id="UP000283485"/>
    </source>
</evidence>
<evidence type="ECO:0000313" key="6">
    <source>
        <dbReference type="Proteomes" id="UP000260862"/>
    </source>
</evidence>
<reference evidence="6 7" key="1">
    <citation type="submission" date="2018-08" db="EMBL/GenBank/DDBJ databases">
        <title>A genome reference for cultivated species of the human gut microbiota.</title>
        <authorList>
            <person name="Zou Y."/>
            <person name="Xue W."/>
            <person name="Luo G."/>
        </authorList>
    </citation>
    <scope>NUCLEOTIDE SEQUENCE [LARGE SCALE GENOMIC DNA]</scope>
    <source>
        <strain evidence="4 8">AF24-16AC</strain>
        <strain evidence="5 7">AM23-23</strain>
        <strain evidence="3 6">TF10-3AC</strain>
    </source>
</reference>
<evidence type="ECO:0000259" key="2">
    <source>
        <dbReference type="Pfam" id="PF00326"/>
    </source>
</evidence>
<dbReference type="PANTHER" id="PTHR43358">
    <property type="entry name" value="ALPHA/BETA-HYDROLASE"/>
    <property type="match status" value="1"/>
</dbReference>
<dbReference type="Proteomes" id="UP000285750">
    <property type="component" value="Unassembled WGS sequence"/>
</dbReference>
<keyword evidence="6" id="KW-1185">Reference proteome</keyword>
<dbReference type="EMBL" id="QSQT01000043">
    <property type="protein sequence ID" value="RGK51388.1"/>
    <property type="molecule type" value="Genomic_DNA"/>
</dbReference>
<dbReference type="InterPro" id="IPR029058">
    <property type="entry name" value="AB_hydrolase_fold"/>
</dbReference>
<keyword evidence="1" id="KW-1133">Transmembrane helix</keyword>